<protein>
    <recommendedName>
        <fullName evidence="1">USP domain-containing protein</fullName>
    </recommendedName>
</protein>
<evidence type="ECO:0000313" key="2">
    <source>
        <dbReference type="EMBL" id="KAG5510528.1"/>
    </source>
</evidence>
<evidence type="ECO:0000259" key="1">
    <source>
        <dbReference type="PROSITE" id="PS50235"/>
    </source>
</evidence>
<dbReference type="InterPro" id="IPR038765">
    <property type="entry name" value="Papain-like_cys_pep_sf"/>
</dbReference>
<dbReference type="PANTHER" id="PTHR21646">
    <property type="entry name" value="UBIQUITIN CARBOXYL-TERMINAL HYDROLASE"/>
    <property type="match status" value="1"/>
</dbReference>
<dbReference type="InterPro" id="IPR018200">
    <property type="entry name" value="USP_CS"/>
</dbReference>
<dbReference type="RefSeq" id="XP_067759132.1">
    <property type="nucleotide sequence ID" value="XM_067902773.1"/>
</dbReference>
<dbReference type="InterPro" id="IPR028889">
    <property type="entry name" value="USP"/>
</dbReference>
<reference evidence="2 3" key="1">
    <citation type="submission" date="2021-02" db="EMBL/GenBank/DDBJ databases">
        <title>Porcisia hertigi Genome sequencing and assembly.</title>
        <authorList>
            <person name="Almutairi H."/>
            <person name="Gatherer D."/>
        </authorList>
    </citation>
    <scope>NUCLEOTIDE SEQUENCE [LARGE SCALE GENOMIC DNA]</scope>
    <source>
        <strain evidence="2 3">C119</strain>
    </source>
</reference>
<dbReference type="PROSITE" id="PS00973">
    <property type="entry name" value="USP_2"/>
    <property type="match status" value="1"/>
</dbReference>
<dbReference type="AlphaFoldDB" id="A0A837A928"/>
<dbReference type="GO" id="GO:0016579">
    <property type="term" value="P:protein deubiquitination"/>
    <property type="evidence" value="ECO:0007669"/>
    <property type="project" value="InterPro"/>
</dbReference>
<evidence type="ECO:0000313" key="3">
    <source>
        <dbReference type="Proteomes" id="UP000674318"/>
    </source>
</evidence>
<dbReference type="PANTHER" id="PTHR21646:SF92">
    <property type="entry name" value="CARBOXYL-TERMINAL HYDROLASE, PUTATIVE-RELATED"/>
    <property type="match status" value="1"/>
</dbReference>
<dbReference type="InterPro" id="IPR001394">
    <property type="entry name" value="Peptidase_C19_UCH"/>
</dbReference>
<sequence>MDESTTSFCTETAEVVEMHCVEDAVTSTDAALSAPHGSTTAISASSTLPTEAASQTNVNSTAFRAVARGIDQTPPNASPTPGGVTSSVATSAHTVATTPSVGSSHMVAWEDTHASQRLSEEQVSPGEDFNPMVLCPLQNLGNTCYFNAGVQLLVNCPALVYALRNSPPAGRRRSHSPLVVHTSQMPPDAASAATAKLHPKGGPATHALFVEFADLLDRMEAGCSVNERAISPLAALDALARVYPQFEGRSQQDAAEMMTSLLASLEEEGGQYVEVAQLLQSFEEDAVALRQGTSLLASSNHPAVPAAIGATAPHWRDRSEPYSAERYSQPSPITVDTGDITLPGPRSANFFAVLRLMDQVNRENEVLERRVKQRRGIPYTGSFKPPRLHFNPLLDGFRGYMFSQVKCHSCNAVSRVVSAFNGLLLDVPSVKQRRNYAIAHPDVPRRVYMDWQPQQVKKPFRLSWWNPVSLCVVVWNRLKRFFQDPLPYPLWLDECLDIHFEPEVLQGSNKYRCESCGATTEATKSESLLSLPEYLIVHMKRFEAGRFFNSKKDDSVLFPVSWSPLTEKQANQSPAMGKGKTQPLLPEYLDLRRYLHRSVAHFAEPLPPCLAGTDTDTKPHAPHLTNKGGASSCTCSIPTTYTLDGIINHHGGYDGGHYTVFLHKATEAQQAWVYISDDEVARADDVVATDTEYVFMYRRQPLVKRTPESNEAEQLRRKARYYLSPSHSPFSGASVAAAATADPVTCNAHSMSSLSSSSMEPVAGASLRGTAVPCVYISRMWLQRVVFMHEPGPIVNRLCYCRPEDRERVSMYQTLFPTTVKVPAEVPHIHGPPVDWFYVPITQKDYDIFYKAFGGNSAVTASEYESLRATQKKFCADIDMAERHRQRSNTNRSVTRR</sequence>
<dbReference type="GeneID" id="94292850"/>
<accession>A0A837A928</accession>
<comment type="caution">
    <text evidence="2">The sequence shown here is derived from an EMBL/GenBank/DDBJ whole genome shotgun (WGS) entry which is preliminary data.</text>
</comment>
<dbReference type="SUPFAM" id="SSF54001">
    <property type="entry name" value="Cysteine proteinases"/>
    <property type="match status" value="1"/>
</dbReference>
<dbReference type="EMBL" id="JAFJZO010000009">
    <property type="protein sequence ID" value="KAG5510528.1"/>
    <property type="molecule type" value="Genomic_DNA"/>
</dbReference>
<proteinExistence type="predicted"/>
<dbReference type="KEGG" id="phet:94292850"/>
<dbReference type="OrthoDB" id="73004at2759"/>
<dbReference type="InterPro" id="IPR050185">
    <property type="entry name" value="Ub_carboxyl-term_hydrolase"/>
</dbReference>
<organism evidence="2 3">
    <name type="scientific">Porcisia hertigi</name>
    <dbReference type="NCBI Taxonomy" id="2761500"/>
    <lineage>
        <taxon>Eukaryota</taxon>
        <taxon>Discoba</taxon>
        <taxon>Euglenozoa</taxon>
        <taxon>Kinetoplastea</taxon>
        <taxon>Metakinetoplastina</taxon>
        <taxon>Trypanosomatida</taxon>
        <taxon>Trypanosomatidae</taxon>
        <taxon>Leishmaniinae</taxon>
        <taxon>Porcisia</taxon>
    </lineage>
</organism>
<name>A0A837A928_9TRYP</name>
<dbReference type="CDD" id="cd02257">
    <property type="entry name" value="Peptidase_C19"/>
    <property type="match status" value="1"/>
</dbReference>
<dbReference type="GO" id="GO:0004843">
    <property type="term" value="F:cysteine-type deubiquitinase activity"/>
    <property type="evidence" value="ECO:0007669"/>
    <property type="project" value="InterPro"/>
</dbReference>
<dbReference type="Proteomes" id="UP000674318">
    <property type="component" value="Unassembled WGS sequence"/>
</dbReference>
<dbReference type="PROSITE" id="PS50235">
    <property type="entry name" value="USP_3"/>
    <property type="match status" value="1"/>
</dbReference>
<dbReference type="Pfam" id="PF00443">
    <property type="entry name" value="UCH"/>
    <property type="match status" value="1"/>
</dbReference>
<dbReference type="Gene3D" id="3.90.70.10">
    <property type="entry name" value="Cysteine proteinases"/>
    <property type="match status" value="1"/>
</dbReference>
<gene>
    <name evidence="2" type="ORF">JKF63_06825</name>
</gene>
<keyword evidence="3" id="KW-1185">Reference proteome</keyword>
<feature type="domain" description="USP" evidence="1">
    <location>
        <begin position="135"/>
        <end position="700"/>
    </location>
</feature>